<reference evidence="10" key="1">
    <citation type="submission" date="2013-03" db="EMBL/GenBank/DDBJ databases">
        <title>Genome sequence of Chthonomonas calidirosea, the first sequenced genome from the Armatimonadetes phylum (formally candidate division OP10).</title>
        <authorList>
            <person name="Lee K.C.Y."/>
            <person name="Morgan X.C."/>
            <person name="Dunfield P.F."/>
            <person name="Tamas I."/>
            <person name="Houghton K.M."/>
            <person name="Vyssotski M."/>
            <person name="Ryan J.L.J."/>
            <person name="Lagutin K."/>
            <person name="McDonald I.R."/>
            <person name="Stott M.B."/>
        </authorList>
    </citation>
    <scope>NUCLEOTIDE SEQUENCE [LARGE SCALE GENOMIC DNA]</scope>
    <source>
        <strain evidence="10">DSM 23976 / ICMP 18418 / T49</strain>
    </source>
</reference>
<dbReference type="GO" id="GO:0004129">
    <property type="term" value="F:cytochrome-c oxidase activity"/>
    <property type="evidence" value="ECO:0007669"/>
    <property type="project" value="InterPro"/>
</dbReference>
<feature type="transmembrane region" description="Helical" evidence="7">
    <location>
        <begin position="233"/>
        <end position="252"/>
    </location>
</feature>
<evidence type="ECO:0000256" key="4">
    <source>
        <dbReference type="ARBA" id="ARBA00022989"/>
    </source>
</evidence>
<dbReference type="EMBL" id="HF951689">
    <property type="protein sequence ID" value="CCW34061.1"/>
    <property type="molecule type" value="Genomic_DNA"/>
</dbReference>
<keyword evidence="10" id="KW-1185">Reference proteome</keyword>
<dbReference type="InterPro" id="IPR024791">
    <property type="entry name" value="Cyt_c/ubiquinol_Oxase_su3"/>
</dbReference>
<dbReference type="GO" id="GO:0019646">
    <property type="term" value="P:aerobic electron transport chain"/>
    <property type="evidence" value="ECO:0007669"/>
    <property type="project" value="InterPro"/>
</dbReference>
<evidence type="ECO:0000256" key="1">
    <source>
        <dbReference type="ARBA" id="ARBA00004141"/>
    </source>
</evidence>
<keyword evidence="5 7" id="KW-0472">Membrane</keyword>
<organism evidence="9 10">
    <name type="scientific">Chthonomonas calidirosea (strain DSM 23976 / ICMP 18418 / T49)</name>
    <dbReference type="NCBI Taxonomy" id="1303518"/>
    <lineage>
        <taxon>Bacteria</taxon>
        <taxon>Bacillati</taxon>
        <taxon>Armatimonadota</taxon>
        <taxon>Chthonomonadia</taxon>
        <taxon>Chthonomonadales</taxon>
        <taxon>Chthonomonadaceae</taxon>
        <taxon>Chthonomonas</taxon>
    </lineage>
</organism>
<gene>
    <name evidence="9" type="ORF">CCALI_00224</name>
</gene>
<dbReference type="PANTHER" id="PTHR11403">
    <property type="entry name" value="CYTOCHROME C OXIDASE SUBUNIT III"/>
    <property type="match status" value="1"/>
</dbReference>
<dbReference type="Pfam" id="PF00510">
    <property type="entry name" value="COX3"/>
    <property type="match status" value="1"/>
</dbReference>
<dbReference type="InterPro" id="IPR000298">
    <property type="entry name" value="Cyt_c_oxidase-like_su3"/>
</dbReference>
<dbReference type="InParanoid" id="S0ES95"/>
<dbReference type="AlphaFoldDB" id="S0ES95"/>
<evidence type="ECO:0000256" key="6">
    <source>
        <dbReference type="RuleBase" id="RU003376"/>
    </source>
</evidence>
<evidence type="ECO:0000256" key="5">
    <source>
        <dbReference type="ARBA" id="ARBA00023136"/>
    </source>
</evidence>
<dbReference type="KEGG" id="ccz:CCALI_00224"/>
<evidence type="ECO:0000256" key="7">
    <source>
        <dbReference type="SAM" id="Phobius"/>
    </source>
</evidence>
<dbReference type="RefSeq" id="WP_016481625.1">
    <property type="nucleotide sequence ID" value="NC_021487.1"/>
</dbReference>
<dbReference type="eggNOG" id="COG1845">
    <property type="taxonomic scope" value="Bacteria"/>
</dbReference>
<evidence type="ECO:0000256" key="3">
    <source>
        <dbReference type="ARBA" id="ARBA00022692"/>
    </source>
</evidence>
<feature type="transmembrane region" description="Helical" evidence="7">
    <location>
        <begin position="106"/>
        <end position="124"/>
    </location>
</feature>
<dbReference type="HOGENOM" id="CLU_044071_1_0_0"/>
<accession>S0ES95</accession>
<dbReference type="GO" id="GO:0016491">
    <property type="term" value="F:oxidoreductase activity"/>
    <property type="evidence" value="ECO:0007669"/>
    <property type="project" value="UniProtKB-KW"/>
</dbReference>
<sequence>MSTVELEHPTFAPQHVGHQFEELEQQNDAYIVGIWIFLVTEIMFFGALFLALTIYRYNYATAFEEAHNALNWKLGMLNTFILLTSSFFMAMAVRAKTLDIRSQAKFWLGLTLLCAFGFLTVKYFEYSAEIREHHFPGPTFRWEAPSKANIEANTPLIQMSQAPKGIASLGNYTPQPIEHHAHQLFFSLYFIMTGLHGLHVLVGILVLGCLWVLIAVKHPAVEDYMPLEIGGIYWHFVDIVWIFLYPLVYLIGRQ</sequence>
<evidence type="ECO:0000256" key="2">
    <source>
        <dbReference type="ARBA" id="ARBA00010581"/>
    </source>
</evidence>
<dbReference type="InterPro" id="IPR035973">
    <property type="entry name" value="Cyt_c_oxidase_su3-like_sf"/>
</dbReference>
<dbReference type="EC" id="1.9.3.1" evidence="9"/>
<keyword evidence="9" id="KW-0560">Oxidoreductase</keyword>
<proteinExistence type="inferred from homology"/>
<protein>
    <submittedName>
        <fullName evidence="9">Heme/copper-type cytochrome/quinol oxidase,subunit 3</fullName>
        <ecNumber evidence="9">1.9.3.1</ecNumber>
    </submittedName>
</protein>
<comment type="subcellular location">
    <subcellularLocation>
        <location evidence="6">Cell membrane</location>
        <topology evidence="6">Multi-pass membrane protein</topology>
    </subcellularLocation>
    <subcellularLocation>
        <location evidence="1">Membrane</location>
        <topology evidence="1">Multi-pass membrane protein</topology>
    </subcellularLocation>
</comment>
<dbReference type="PATRIC" id="fig|1303518.3.peg.224"/>
<dbReference type="PROSITE" id="PS50253">
    <property type="entry name" value="COX3"/>
    <property type="match status" value="1"/>
</dbReference>
<evidence type="ECO:0000313" key="10">
    <source>
        <dbReference type="Proteomes" id="UP000014227"/>
    </source>
</evidence>
<comment type="similarity">
    <text evidence="2 6">Belongs to the cytochrome c oxidase subunit 3 family.</text>
</comment>
<feature type="transmembrane region" description="Helical" evidence="7">
    <location>
        <begin position="76"/>
        <end position="94"/>
    </location>
</feature>
<keyword evidence="4 7" id="KW-1133">Transmembrane helix</keyword>
<feature type="domain" description="Heme-copper oxidase subunit III family profile" evidence="8">
    <location>
        <begin position="32"/>
        <end position="253"/>
    </location>
</feature>
<name>S0ES95_CHTCT</name>
<dbReference type="Gene3D" id="1.20.120.80">
    <property type="entry name" value="Cytochrome c oxidase, subunit III, four-helix bundle"/>
    <property type="match status" value="1"/>
</dbReference>
<feature type="transmembrane region" description="Helical" evidence="7">
    <location>
        <begin position="29"/>
        <end position="55"/>
    </location>
</feature>
<evidence type="ECO:0000313" key="9">
    <source>
        <dbReference type="EMBL" id="CCW34061.1"/>
    </source>
</evidence>
<dbReference type="Proteomes" id="UP000014227">
    <property type="component" value="Chromosome I"/>
</dbReference>
<dbReference type="InterPro" id="IPR013833">
    <property type="entry name" value="Cyt_c_oxidase_su3_a-hlx"/>
</dbReference>
<dbReference type="FunCoup" id="S0ES95">
    <property type="interactions" value="156"/>
</dbReference>
<dbReference type="SUPFAM" id="SSF81452">
    <property type="entry name" value="Cytochrome c oxidase subunit III-like"/>
    <property type="match status" value="1"/>
</dbReference>
<keyword evidence="3 6" id="KW-0812">Transmembrane</keyword>
<dbReference type="STRING" id="454171.CP488_00933"/>
<evidence type="ECO:0000259" key="8">
    <source>
        <dbReference type="PROSITE" id="PS50253"/>
    </source>
</evidence>
<dbReference type="PANTHER" id="PTHR11403:SF6">
    <property type="entry name" value="NITRIC OXIDE REDUCTASE SUBUNIT E"/>
    <property type="match status" value="1"/>
</dbReference>
<dbReference type="GO" id="GO:0005886">
    <property type="term" value="C:plasma membrane"/>
    <property type="evidence" value="ECO:0007669"/>
    <property type="project" value="UniProtKB-SubCell"/>
</dbReference>
<feature type="transmembrane region" description="Helical" evidence="7">
    <location>
        <begin position="188"/>
        <end position="213"/>
    </location>
</feature>